<name>A0A8T2BDD3_ARASU</name>
<accession>A0A8T2BDD3</accession>
<evidence type="ECO:0000313" key="2">
    <source>
        <dbReference type="EMBL" id="KAG7583522.1"/>
    </source>
</evidence>
<dbReference type="PANTHER" id="PTHR12825">
    <property type="entry name" value="BNIP1-RELATED"/>
    <property type="match status" value="1"/>
</dbReference>
<reference evidence="2 3" key="1">
    <citation type="submission" date="2020-12" db="EMBL/GenBank/DDBJ databases">
        <title>Concerted genomic and epigenomic changes stabilize Arabidopsis allopolyploids.</title>
        <authorList>
            <person name="Chen Z."/>
        </authorList>
    </citation>
    <scope>NUCLEOTIDE SEQUENCE [LARGE SCALE GENOMIC DNA]</scope>
    <source>
        <strain evidence="2">As9502</strain>
        <tissue evidence="2">Leaf</tissue>
    </source>
</reference>
<dbReference type="Pfam" id="PF13963">
    <property type="entry name" value="Transpos_assoc"/>
    <property type="match status" value="1"/>
</dbReference>
<dbReference type="GO" id="GO:0005484">
    <property type="term" value="F:SNAP receptor activity"/>
    <property type="evidence" value="ECO:0007669"/>
    <property type="project" value="InterPro"/>
</dbReference>
<dbReference type="GO" id="GO:0006890">
    <property type="term" value="P:retrograde vesicle-mediated transport, Golgi to endoplasmic reticulum"/>
    <property type="evidence" value="ECO:0007669"/>
    <property type="project" value="InterPro"/>
</dbReference>
<dbReference type="Proteomes" id="UP000694251">
    <property type="component" value="Chromosome 8"/>
</dbReference>
<dbReference type="InterPro" id="IPR005606">
    <property type="entry name" value="Sec20"/>
</dbReference>
<dbReference type="GO" id="GO:0031201">
    <property type="term" value="C:SNARE complex"/>
    <property type="evidence" value="ECO:0007669"/>
    <property type="project" value="TreeGrafter"/>
</dbReference>
<gene>
    <name evidence="2" type="ORF">ISN44_As08g030300</name>
</gene>
<dbReference type="AlphaFoldDB" id="A0A8T2BDD3"/>
<organism evidence="2 3">
    <name type="scientific">Arabidopsis suecica</name>
    <name type="common">Swedish thale-cress</name>
    <name type="synonym">Cardaminopsis suecica</name>
    <dbReference type="NCBI Taxonomy" id="45249"/>
    <lineage>
        <taxon>Eukaryota</taxon>
        <taxon>Viridiplantae</taxon>
        <taxon>Streptophyta</taxon>
        <taxon>Embryophyta</taxon>
        <taxon>Tracheophyta</taxon>
        <taxon>Spermatophyta</taxon>
        <taxon>Magnoliopsida</taxon>
        <taxon>eudicotyledons</taxon>
        <taxon>Gunneridae</taxon>
        <taxon>Pentapetalae</taxon>
        <taxon>rosids</taxon>
        <taxon>malvids</taxon>
        <taxon>Brassicales</taxon>
        <taxon>Brassicaceae</taxon>
        <taxon>Camelineae</taxon>
        <taxon>Arabidopsis</taxon>
    </lineage>
</organism>
<dbReference type="PANTHER" id="PTHR12825:SF0">
    <property type="entry name" value="VESICLE TRANSPORT PROTEIN SEC20"/>
    <property type="match status" value="1"/>
</dbReference>
<sequence length="341" mass="39328">MDEVVVEVEKTKREWEDAYEKTIGHILAIRVWKIKERRRGEEKISLQRLNVLAQDGLSLFYSLLFNLDLLVPQLPSDHHVQSTLETWKNRYHSLRVNLTSANLQAKDNMRKAAQEESPPFSDVNDSMYFLETLLYLSLLNPAFQLGFLLKIANAGVTSDAESITESLRRSRQLMFIDLIVHQSRFDFFSPTIKEDKRDSLRNLGSIQRFQIKGNFKMNMDMDKSWITKPRLSQDYIIGVKRFLDFAFSKIKVDMLKCPCQRCCLVKNKLRVDIEGDLMCHGFLSTYTNWYLHGEELDGQEQAVSSDHQLSIDQTGDPILNLLGDVFPSMHTTTPNAASSII</sequence>
<dbReference type="OrthoDB" id="1105206at2759"/>
<dbReference type="InterPro" id="IPR029480">
    <property type="entry name" value="Transpos_assoc"/>
</dbReference>
<dbReference type="EMBL" id="JAEFBJ010000008">
    <property type="protein sequence ID" value="KAG7583522.1"/>
    <property type="molecule type" value="Genomic_DNA"/>
</dbReference>
<dbReference type="GO" id="GO:0005783">
    <property type="term" value="C:endoplasmic reticulum"/>
    <property type="evidence" value="ECO:0007669"/>
    <property type="project" value="TreeGrafter"/>
</dbReference>
<evidence type="ECO:0000313" key="3">
    <source>
        <dbReference type="Proteomes" id="UP000694251"/>
    </source>
</evidence>
<protein>
    <submittedName>
        <fullName evidence="2">Transposase-associated domain</fullName>
    </submittedName>
</protein>
<keyword evidence="3" id="KW-1185">Reference proteome</keyword>
<proteinExistence type="predicted"/>
<comment type="caution">
    <text evidence="2">The sequence shown here is derived from an EMBL/GenBank/DDBJ whole genome shotgun (WGS) entry which is preliminary data.</text>
</comment>
<evidence type="ECO:0000259" key="1">
    <source>
        <dbReference type="Pfam" id="PF13963"/>
    </source>
</evidence>
<feature type="domain" description="Transposase-associated" evidence="1">
    <location>
        <begin position="223"/>
        <end position="294"/>
    </location>
</feature>